<dbReference type="RefSeq" id="WP_203676688.1">
    <property type="nucleotide sequence ID" value="NZ_BOMW01000006.1"/>
</dbReference>
<keyword evidence="4" id="KW-0808">Transferase</keyword>
<keyword evidence="1" id="KW-0812">Transmembrane</keyword>
<organism evidence="4 5">
    <name type="scientific">Actinoplanes siamensis</name>
    <dbReference type="NCBI Taxonomy" id="1223317"/>
    <lineage>
        <taxon>Bacteria</taxon>
        <taxon>Bacillati</taxon>
        <taxon>Actinomycetota</taxon>
        <taxon>Actinomycetes</taxon>
        <taxon>Micromonosporales</taxon>
        <taxon>Micromonosporaceae</taxon>
        <taxon>Actinoplanes</taxon>
    </lineage>
</organism>
<dbReference type="PANTHER" id="PTHR23028">
    <property type="entry name" value="ACETYLTRANSFERASE"/>
    <property type="match status" value="1"/>
</dbReference>
<feature type="domain" description="Acyltransferase 3" evidence="2">
    <location>
        <begin position="12"/>
        <end position="312"/>
    </location>
</feature>
<dbReference type="InterPro" id="IPR043968">
    <property type="entry name" value="SGNH"/>
</dbReference>
<evidence type="ECO:0000259" key="3">
    <source>
        <dbReference type="Pfam" id="PF19040"/>
    </source>
</evidence>
<evidence type="ECO:0000256" key="1">
    <source>
        <dbReference type="SAM" id="Phobius"/>
    </source>
</evidence>
<dbReference type="EMBL" id="BOMW01000006">
    <property type="protein sequence ID" value="GIF02942.1"/>
    <property type="molecule type" value="Genomic_DNA"/>
</dbReference>
<keyword evidence="1" id="KW-0472">Membrane</keyword>
<feature type="transmembrane region" description="Helical" evidence="1">
    <location>
        <begin position="271"/>
        <end position="290"/>
    </location>
</feature>
<dbReference type="PANTHER" id="PTHR23028:SF53">
    <property type="entry name" value="ACYL_TRANSF_3 DOMAIN-CONTAINING PROTEIN"/>
    <property type="match status" value="1"/>
</dbReference>
<reference evidence="4" key="1">
    <citation type="submission" date="2021-01" db="EMBL/GenBank/DDBJ databases">
        <title>Whole genome shotgun sequence of Actinoplanes siamensis NBRC 109076.</title>
        <authorList>
            <person name="Komaki H."/>
            <person name="Tamura T."/>
        </authorList>
    </citation>
    <scope>NUCLEOTIDE SEQUENCE</scope>
    <source>
        <strain evidence="4">NBRC 109076</strain>
    </source>
</reference>
<sequence length="653" mass="70069">MSANPPPNFRSDVEGLRAVAVLLVVLAHAGVPFAAGGYVGVDVFFVISGYLITSLLLREPFSIRRFYARRVLRLLPAATVVLVTTLLAARLWLPAIRLGELSRDATSAAGYVANLRFAAIGTDYLNADAPPSPFQHFWSLAVEEQFYLFWPLLLLLRRRGPLLVAVVLASFTAGVLETARSAPWAYFGPHARAWELGAGALLAVSGLRFRSRILGGAGLVAILAAALWFDGSTSYPGCYALLPVAGAAAVLAGDCRPLAARPLQVIGRLSYGWYLWHWPILLIAPAALGADPSLPLSLLLSAAALGLAWATYHLVENPLRRHPGLRVRPAGALGLGAGLSGAVAAVAVAVALLPHPVPAGAAIRDLRAEAAHAADPYAVITRTVRASRATRQLPANLTPSLARVNADKARVWADRCHVEAPATVAPDGCVYGDPRSATTVVLYGDSHAAQWFPALEQIAVRHRWRLVSLSKSSCSAADLRLWHDGLKREYTECARFHESAVARIRTLRPSLVVLGSSFNYRPVDTGTDESAQWQAAWQRTAGTFTRMGARVAIIADTPYMGERVPVCVARQARLKRVNRCGSSASAALRGPAQRAILATVTGVAVIDPVPWLCTDFCPPVIGNVLVYRDSNHLTTTYAQTIAPLLEQALSWIR</sequence>
<comment type="caution">
    <text evidence="4">The sequence shown here is derived from an EMBL/GenBank/DDBJ whole genome shotgun (WGS) entry which is preliminary data.</text>
</comment>
<dbReference type="AlphaFoldDB" id="A0A919KDP6"/>
<feature type="transmembrane region" description="Helical" evidence="1">
    <location>
        <begin position="137"/>
        <end position="155"/>
    </location>
</feature>
<keyword evidence="4" id="KW-0012">Acyltransferase</keyword>
<dbReference type="GO" id="GO:0009103">
    <property type="term" value="P:lipopolysaccharide biosynthetic process"/>
    <property type="evidence" value="ECO:0007669"/>
    <property type="project" value="TreeGrafter"/>
</dbReference>
<feature type="transmembrane region" description="Helical" evidence="1">
    <location>
        <begin position="20"/>
        <end position="53"/>
    </location>
</feature>
<keyword evidence="1" id="KW-1133">Transmembrane helix</keyword>
<feature type="transmembrane region" description="Helical" evidence="1">
    <location>
        <begin position="74"/>
        <end position="93"/>
    </location>
</feature>
<dbReference type="InterPro" id="IPR002656">
    <property type="entry name" value="Acyl_transf_3_dom"/>
</dbReference>
<evidence type="ECO:0000259" key="2">
    <source>
        <dbReference type="Pfam" id="PF01757"/>
    </source>
</evidence>
<accession>A0A919KDP6</accession>
<feature type="transmembrane region" description="Helical" evidence="1">
    <location>
        <begin position="241"/>
        <end position="259"/>
    </location>
</feature>
<evidence type="ECO:0000313" key="4">
    <source>
        <dbReference type="EMBL" id="GIF02942.1"/>
    </source>
</evidence>
<evidence type="ECO:0000313" key="5">
    <source>
        <dbReference type="Proteomes" id="UP000629619"/>
    </source>
</evidence>
<name>A0A919KDP6_9ACTN</name>
<keyword evidence="5" id="KW-1185">Reference proteome</keyword>
<dbReference type="Proteomes" id="UP000629619">
    <property type="component" value="Unassembled WGS sequence"/>
</dbReference>
<feature type="transmembrane region" description="Helical" evidence="1">
    <location>
        <begin position="327"/>
        <end position="353"/>
    </location>
</feature>
<dbReference type="GO" id="GO:0016747">
    <property type="term" value="F:acyltransferase activity, transferring groups other than amino-acyl groups"/>
    <property type="evidence" value="ECO:0007669"/>
    <property type="project" value="InterPro"/>
</dbReference>
<feature type="transmembrane region" description="Helical" evidence="1">
    <location>
        <begin position="211"/>
        <end position="229"/>
    </location>
</feature>
<dbReference type="InterPro" id="IPR050879">
    <property type="entry name" value="Acyltransferase_3"/>
</dbReference>
<dbReference type="Pfam" id="PF19040">
    <property type="entry name" value="SGNH"/>
    <property type="match status" value="1"/>
</dbReference>
<gene>
    <name evidence="4" type="ORF">Asi03nite_04800</name>
</gene>
<dbReference type="GO" id="GO:0016020">
    <property type="term" value="C:membrane"/>
    <property type="evidence" value="ECO:0007669"/>
    <property type="project" value="TreeGrafter"/>
</dbReference>
<dbReference type="Pfam" id="PF01757">
    <property type="entry name" value="Acyl_transf_3"/>
    <property type="match status" value="1"/>
</dbReference>
<protein>
    <submittedName>
        <fullName evidence="4">Acyltransferase</fullName>
    </submittedName>
</protein>
<feature type="transmembrane region" description="Helical" evidence="1">
    <location>
        <begin position="296"/>
        <end position="315"/>
    </location>
</feature>
<proteinExistence type="predicted"/>
<feature type="domain" description="SGNH" evidence="3">
    <location>
        <begin position="415"/>
        <end position="647"/>
    </location>
</feature>